<proteinExistence type="predicted"/>
<keyword evidence="4" id="KW-0804">Transcription</keyword>
<evidence type="ECO:0000313" key="7">
    <source>
        <dbReference type="EMBL" id="KAJ4387719.1"/>
    </source>
</evidence>
<organism evidence="7 8">
    <name type="scientific">Gnomoniopsis smithogilvyi</name>
    <dbReference type="NCBI Taxonomy" id="1191159"/>
    <lineage>
        <taxon>Eukaryota</taxon>
        <taxon>Fungi</taxon>
        <taxon>Dikarya</taxon>
        <taxon>Ascomycota</taxon>
        <taxon>Pezizomycotina</taxon>
        <taxon>Sordariomycetes</taxon>
        <taxon>Sordariomycetidae</taxon>
        <taxon>Diaporthales</taxon>
        <taxon>Gnomoniaceae</taxon>
        <taxon>Gnomoniopsis</taxon>
    </lineage>
</organism>
<evidence type="ECO:0000256" key="2">
    <source>
        <dbReference type="ARBA" id="ARBA00023015"/>
    </source>
</evidence>
<dbReference type="PANTHER" id="PTHR31845:SF32">
    <property type="entry name" value="MISCELLANEOUS ZN(II)2CYS6 TRANSCRIPTION FACTOR (EUROFUNG)-RELATED"/>
    <property type="match status" value="1"/>
</dbReference>
<dbReference type="GO" id="GO:0000981">
    <property type="term" value="F:DNA-binding transcription factor activity, RNA polymerase II-specific"/>
    <property type="evidence" value="ECO:0007669"/>
    <property type="project" value="TreeGrafter"/>
</dbReference>
<keyword evidence="5" id="KW-0539">Nucleus</keyword>
<comment type="caution">
    <text evidence="7">The sequence shown here is derived from an EMBL/GenBank/DDBJ whole genome shotgun (WGS) entry which is preliminary data.</text>
</comment>
<dbReference type="Proteomes" id="UP001140453">
    <property type="component" value="Unassembled WGS sequence"/>
</dbReference>
<evidence type="ECO:0000256" key="3">
    <source>
        <dbReference type="ARBA" id="ARBA00023125"/>
    </source>
</evidence>
<dbReference type="GO" id="GO:0000976">
    <property type="term" value="F:transcription cis-regulatory region binding"/>
    <property type="evidence" value="ECO:0007669"/>
    <property type="project" value="TreeGrafter"/>
</dbReference>
<feature type="compositionally biased region" description="Polar residues" evidence="6">
    <location>
        <begin position="96"/>
        <end position="108"/>
    </location>
</feature>
<keyword evidence="8" id="KW-1185">Reference proteome</keyword>
<protein>
    <recommendedName>
        <fullName evidence="9">Transcription factor domain-containing protein</fullName>
    </recommendedName>
</protein>
<gene>
    <name evidence="7" type="ORF">N0V93_008318</name>
</gene>
<reference evidence="7" key="1">
    <citation type="submission" date="2022-10" db="EMBL/GenBank/DDBJ databases">
        <title>Tapping the CABI collections for fungal endophytes: first genome assemblies for Collariella, Neodidymelliopsis, Ascochyta clinopodiicola, Didymella pomorum, Didymosphaeria variabile, Neocosmospora piperis and Neocucurbitaria cava.</title>
        <authorList>
            <person name="Hill R."/>
        </authorList>
    </citation>
    <scope>NUCLEOTIDE SEQUENCE</scope>
    <source>
        <strain evidence="7">IMI 355082</strain>
    </source>
</reference>
<evidence type="ECO:0008006" key="9">
    <source>
        <dbReference type="Google" id="ProtNLM"/>
    </source>
</evidence>
<dbReference type="CDD" id="cd12148">
    <property type="entry name" value="fungal_TF_MHR"/>
    <property type="match status" value="1"/>
</dbReference>
<name>A0A9W8YMS1_9PEZI</name>
<comment type="subcellular location">
    <subcellularLocation>
        <location evidence="1">Nucleus</location>
    </subcellularLocation>
</comment>
<evidence type="ECO:0000256" key="5">
    <source>
        <dbReference type="ARBA" id="ARBA00023242"/>
    </source>
</evidence>
<dbReference type="GO" id="GO:0005634">
    <property type="term" value="C:nucleus"/>
    <property type="evidence" value="ECO:0007669"/>
    <property type="project" value="UniProtKB-SubCell"/>
</dbReference>
<keyword evidence="3" id="KW-0238">DNA-binding</keyword>
<dbReference type="AlphaFoldDB" id="A0A9W8YMS1"/>
<sequence length="630" mass="70941">MRTASILPFLFLCHRLGKPCEPSINARKRKARTQLVTQSRPAPPRAITSHSDDPVDDIAALLRTQAAETTASLSWDRQDSLQPGTASKAASGGSSVTLTPGDTSSSVTVREEDPDLVITMEPSIVQFLRRADLGEAASTIFTDVTVHGVSVRVADESLRIFKRAFLSTFPFVHIPAEMNSTDLLMQKPFLWLVIMALTAKHASQQFAMEQTIWNIISRRIIAQQHASLDLLLGLICFASWSHYFKQDKPFMTMLSQVAIALALELDLHKDIPMRSDMTQGANSSEELRLGNQRPQVRSLEDRRTFLAVFHLNSATWASYRKTEPLRWTHYSDECLSTLAEGSETELDILLTMQIKCQIITNSLTCPFPDEAVGNESLNGPPPVLMAAMKGRLNDIKQSLPPQIRSARTSQFYLHSTETSILECFVSKKPPQNDRTGASQFRRIQELQSVLDSVERWLSLFLDMPLLHWTGVSMDIFTQFTHNLVVLFRLTTLDEPGWDIDQVRKRADVFSILDRACDLVDRIPGELGLMDADGQRSGLFFKTNYLFRAIKQLFLRQARAKGTQVEKAVTNFGQGVEVESSPQMPAYESTTTTEDLIMDLSNEPWLADLLEMNLDWNYGAESLPWSRYSEY</sequence>
<dbReference type="OrthoDB" id="1600564at2759"/>
<keyword evidence="2" id="KW-0805">Transcription regulation</keyword>
<evidence type="ECO:0000256" key="1">
    <source>
        <dbReference type="ARBA" id="ARBA00004123"/>
    </source>
</evidence>
<feature type="region of interest" description="Disordered" evidence="6">
    <location>
        <begin position="73"/>
        <end position="112"/>
    </location>
</feature>
<evidence type="ECO:0000313" key="8">
    <source>
        <dbReference type="Proteomes" id="UP001140453"/>
    </source>
</evidence>
<dbReference type="EMBL" id="JAPEVB010000005">
    <property type="protein sequence ID" value="KAJ4387719.1"/>
    <property type="molecule type" value="Genomic_DNA"/>
</dbReference>
<evidence type="ECO:0000256" key="6">
    <source>
        <dbReference type="SAM" id="MobiDB-lite"/>
    </source>
</evidence>
<dbReference type="InterPro" id="IPR051089">
    <property type="entry name" value="prtT"/>
</dbReference>
<feature type="compositionally biased region" description="Low complexity" evidence="6">
    <location>
        <begin position="84"/>
        <end position="95"/>
    </location>
</feature>
<feature type="compositionally biased region" description="Polar residues" evidence="6">
    <location>
        <begin position="73"/>
        <end position="83"/>
    </location>
</feature>
<feature type="region of interest" description="Disordered" evidence="6">
    <location>
        <begin position="28"/>
        <end position="54"/>
    </location>
</feature>
<evidence type="ECO:0000256" key="4">
    <source>
        <dbReference type="ARBA" id="ARBA00023163"/>
    </source>
</evidence>
<dbReference type="PANTHER" id="PTHR31845">
    <property type="entry name" value="FINGER DOMAIN PROTEIN, PUTATIVE-RELATED"/>
    <property type="match status" value="1"/>
</dbReference>
<accession>A0A9W8YMS1</accession>